<name>A0A1G4GZ88_PLAVI</name>
<keyword evidence="1" id="KW-1133">Transmembrane helix</keyword>
<keyword evidence="1" id="KW-0812">Transmembrane</keyword>
<feature type="transmembrane region" description="Helical" evidence="1">
    <location>
        <begin position="608"/>
        <end position="633"/>
    </location>
</feature>
<gene>
    <name evidence="2" type="ORF">PVT01_100038200</name>
</gene>
<reference evidence="2 3" key="1">
    <citation type="submission" date="2016-07" db="EMBL/GenBank/DDBJ databases">
        <authorList>
            <consortium name="Pathogen Informatics"/>
        </authorList>
    </citation>
    <scope>NUCLEOTIDE SEQUENCE [LARGE SCALE GENOMIC DNA]</scope>
</reference>
<dbReference type="InterPro" id="IPR008780">
    <property type="entry name" value="Plasmodium_Vir"/>
</dbReference>
<dbReference type="Proteomes" id="UP000196402">
    <property type="component" value="Chromosome 10"/>
</dbReference>
<keyword evidence="1" id="KW-0472">Membrane</keyword>
<dbReference type="VEuPathDB" id="PlasmoDB:PVPAM_100041500"/>
<sequence length="685" mass="81864">MEKCIFSSFTKLNIYIIDIKSSDLYKFYKHFDDFIKKLHIKDTECNITNGYNDSNAHSTIERIKSCWDKILEEFKNYNLKSTLCTNFLLYWFYSKIIENKLDVFSIDWIYRKLQLSFPSNNYTQDYLEFVKKKAFHINILRNKKYLYDFVECSENIKNVLGERTSEHNLKYCNYIKEIFKLYKQLKEANRLKLSTTYADELQAFESKINEEFLDSLEKNCLDNCLKYVFDTNYITLCPPKNYDPNHGVVHTPDLFTNINFLAVSVINDKIQKINILSFLLISFIYFTVDNLHSKIIYISFLFKYECNICILFYFQDNRIKVLPSFKIYNELDENTDNTSNTDIKCDEIIEFKNGYPFFTDFCKKLAKIWKKINETIPKDDENNRCLYFTYWIYDELWDTIKNNPKYISGIPAITKLLHLGLELNNKNSKEPSCYYEINLNLDLWKEKKYLHGYFKNFDSIKIISNPDNDHYQSYCDYLNYIGQLYAKHIGACCTYYHKDDPVKEGTVDDPPIKDDYCPDFFKCDKQYNPYDLLSKFNCNVESSSKDKEKVFELATFDRYSKLLTKMLEKSPKISTAHNVNQSRQLLPVRNVDETNELKNLFDIVKGDFFYSATVPLFMLMGAFYLFFILYKFIPIGIWLRRRNSKKGKEVYRKFQEYEIDLPENDLDIRRSNAGRRRLQIAYQRT</sequence>
<evidence type="ECO:0000313" key="2">
    <source>
        <dbReference type="EMBL" id="SCO67913.1"/>
    </source>
</evidence>
<dbReference type="AlphaFoldDB" id="A0A1G4GZ88"/>
<dbReference type="VEuPathDB" id="PlasmoDB:PVP01_1035000"/>
<dbReference type="Pfam" id="PF05795">
    <property type="entry name" value="Plasmodium_Vir"/>
    <property type="match status" value="1"/>
</dbReference>
<protein>
    <submittedName>
        <fullName evidence="2">VIR protein</fullName>
    </submittedName>
</protein>
<dbReference type="EMBL" id="LT615248">
    <property type="protein sequence ID" value="SCO67913.1"/>
    <property type="molecule type" value="Genomic_DNA"/>
</dbReference>
<evidence type="ECO:0000256" key="1">
    <source>
        <dbReference type="SAM" id="Phobius"/>
    </source>
</evidence>
<proteinExistence type="predicted"/>
<accession>A0A1G4GZ88</accession>
<evidence type="ECO:0000313" key="3">
    <source>
        <dbReference type="Proteomes" id="UP000196402"/>
    </source>
</evidence>
<organism evidence="2 3">
    <name type="scientific">Plasmodium vivax</name>
    <name type="common">malaria parasite P. vivax</name>
    <dbReference type="NCBI Taxonomy" id="5855"/>
    <lineage>
        <taxon>Eukaryota</taxon>
        <taxon>Sar</taxon>
        <taxon>Alveolata</taxon>
        <taxon>Apicomplexa</taxon>
        <taxon>Aconoidasida</taxon>
        <taxon>Haemosporida</taxon>
        <taxon>Plasmodiidae</taxon>
        <taxon>Plasmodium</taxon>
        <taxon>Plasmodium (Plasmodium)</taxon>
    </lineage>
</organism>
<dbReference type="VEuPathDB" id="PlasmoDB:PVW1_100059000"/>
<dbReference type="VEuPathDB" id="PlasmoDB:PVX_097540"/>